<name>A0A177M4H2_METMH</name>
<evidence type="ECO:0000313" key="2">
    <source>
        <dbReference type="EMBL" id="OAH99688.1"/>
    </source>
</evidence>
<gene>
    <name evidence="2" type="ORF">A1353_20385</name>
</gene>
<evidence type="ECO:0000313" key="3">
    <source>
        <dbReference type="Proteomes" id="UP000077763"/>
    </source>
</evidence>
<dbReference type="EMBL" id="LUUH01000081">
    <property type="protein sequence ID" value="OAH99688.1"/>
    <property type="molecule type" value="Genomic_DNA"/>
</dbReference>
<reference evidence="2 3" key="1">
    <citation type="submission" date="2016-03" db="EMBL/GenBank/DDBJ databases">
        <authorList>
            <person name="Ploux O."/>
        </authorList>
    </citation>
    <scope>NUCLEOTIDE SEQUENCE [LARGE SCALE GENOMIC DNA]</scope>
    <source>
        <strain evidence="2 3">R-45371</strain>
    </source>
</reference>
<dbReference type="PROSITE" id="PS51833">
    <property type="entry name" value="HDOD"/>
    <property type="match status" value="1"/>
</dbReference>
<dbReference type="AlphaFoldDB" id="A0A177M4H2"/>
<dbReference type="PANTHER" id="PTHR33525:SF3">
    <property type="entry name" value="RIBONUCLEASE Y"/>
    <property type="match status" value="1"/>
</dbReference>
<protein>
    <recommendedName>
        <fullName evidence="1">HDOD domain-containing protein</fullName>
    </recommendedName>
</protein>
<proteinExistence type="predicted"/>
<dbReference type="Pfam" id="PF08668">
    <property type="entry name" value="HDOD"/>
    <property type="match status" value="1"/>
</dbReference>
<comment type="caution">
    <text evidence="2">The sequence shown here is derived from an EMBL/GenBank/DDBJ whole genome shotgun (WGS) entry which is preliminary data.</text>
</comment>
<sequence>MLQTVHTGGLLHNFGLLCLADIIPRETQQALIRAQNNPEISVNAALSELLGTDFREMGAWLVETWGLPQALIALMKHYADPDYRDLHWQEARLVGYAAELVDLIYRQEPLPETLVLKELSLTAMDFADVFDQLKSALPEVTENAKALF</sequence>
<evidence type="ECO:0000259" key="1">
    <source>
        <dbReference type="PROSITE" id="PS51833"/>
    </source>
</evidence>
<dbReference type="InterPro" id="IPR013976">
    <property type="entry name" value="HDOD"/>
</dbReference>
<feature type="domain" description="HDOD" evidence="1">
    <location>
        <begin position="1"/>
        <end position="81"/>
    </location>
</feature>
<dbReference type="SUPFAM" id="SSF109604">
    <property type="entry name" value="HD-domain/PDEase-like"/>
    <property type="match status" value="1"/>
</dbReference>
<dbReference type="Proteomes" id="UP000077763">
    <property type="component" value="Unassembled WGS sequence"/>
</dbReference>
<organism evidence="2 3">
    <name type="scientific">Methylomonas methanica</name>
    <dbReference type="NCBI Taxonomy" id="421"/>
    <lineage>
        <taxon>Bacteria</taxon>
        <taxon>Pseudomonadati</taxon>
        <taxon>Pseudomonadota</taxon>
        <taxon>Gammaproteobacteria</taxon>
        <taxon>Methylococcales</taxon>
        <taxon>Methylococcaceae</taxon>
        <taxon>Methylomonas</taxon>
    </lineage>
</organism>
<dbReference type="Gene3D" id="1.10.3210.10">
    <property type="entry name" value="Hypothetical protein af1432"/>
    <property type="match status" value="1"/>
</dbReference>
<dbReference type="PANTHER" id="PTHR33525">
    <property type="match status" value="1"/>
</dbReference>
<accession>A0A177M4H2</accession>
<dbReference type="InterPro" id="IPR052340">
    <property type="entry name" value="RNase_Y/CdgJ"/>
</dbReference>